<accession>A0AAN4UPA7</accession>
<dbReference type="SUPFAM" id="SSF48498">
    <property type="entry name" value="Tetracyclin repressor-like, C-terminal domain"/>
    <property type="match status" value="1"/>
</dbReference>
<dbReference type="GO" id="GO:0003700">
    <property type="term" value="F:DNA-binding transcription factor activity"/>
    <property type="evidence" value="ECO:0007669"/>
    <property type="project" value="TreeGrafter"/>
</dbReference>
<dbReference type="SUPFAM" id="SSF46689">
    <property type="entry name" value="Homeodomain-like"/>
    <property type="match status" value="1"/>
</dbReference>
<dbReference type="InterPro" id="IPR050109">
    <property type="entry name" value="HTH-type_TetR-like_transc_reg"/>
</dbReference>
<dbReference type="InterPro" id="IPR041490">
    <property type="entry name" value="KstR2_TetR_C"/>
</dbReference>
<evidence type="ECO:0000313" key="4">
    <source>
        <dbReference type="EMBL" id="GHD99613.1"/>
    </source>
</evidence>
<keyword evidence="1 2" id="KW-0238">DNA-binding</keyword>
<evidence type="ECO:0000313" key="6">
    <source>
        <dbReference type="Proteomes" id="UP000199541"/>
    </source>
</evidence>
<dbReference type="EMBL" id="BNAB01000002">
    <property type="protein sequence ID" value="GHD99613.1"/>
    <property type="molecule type" value="Genomic_DNA"/>
</dbReference>
<dbReference type="InterPro" id="IPR001647">
    <property type="entry name" value="HTH_TetR"/>
</dbReference>
<dbReference type="InterPro" id="IPR036271">
    <property type="entry name" value="Tet_transcr_reg_TetR-rel_C_sf"/>
</dbReference>
<dbReference type="AlphaFoldDB" id="A0AAN4UPA7"/>
<dbReference type="RefSeq" id="WP_035840842.1">
    <property type="nucleotide sequence ID" value="NZ_BNAB01000002.1"/>
</dbReference>
<dbReference type="Proteomes" id="UP000199541">
    <property type="component" value="Unassembled WGS sequence"/>
</dbReference>
<dbReference type="Proteomes" id="UP000634647">
    <property type="component" value="Unassembled WGS sequence"/>
</dbReference>
<sequence length="197" mass="21516">MARKTGSHSQTTGPRVRAAAATLFARHGFAAVSMRQIAAEVGVQAGALYLYTPDKQTLLFDLMQSHLEELLAAWGAEPKGDAPCGRLVAFVRFHIGFHLARPEAVFIAYMELRNLSPENFRAIEALRHRYEDALEGILRAGQADGSFHIPDTRLATMALIAMLTGVTNWYREGGRLARAEVEAIYCDMALKAVGATG</sequence>
<dbReference type="PANTHER" id="PTHR30055:SF237">
    <property type="entry name" value="TRANSCRIPTIONAL REPRESSOR MCE3R"/>
    <property type="match status" value="1"/>
</dbReference>
<proteinExistence type="predicted"/>
<reference evidence="5 6" key="2">
    <citation type="submission" date="2016-10" db="EMBL/GenBank/DDBJ databases">
        <authorList>
            <person name="Varghese N."/>
            <person name="Submissions S."/>
        </authorList>
    </citation>
    <scope>NUCLEOTIDE SEQUENCE [LARGE SCALE GENOMIC DNA]</scope>
    <source>
        <strain evidence="5 6">DSM 24802</strain>
    </source>
</reference>
<dbReference type="GO" id="GO:0000976">
    <property type="term" value="F:transcription cis-regulatory region binding"/>
    <property type="evidence" value="ECO:0007669"/>
    <property type="project" value="TreeGrafter"/>
</dbReference>
<organism evidence="4 7">
    <name type="scientific">Allgaiera indica</name>
    <dbReference type="NCBI Taxonomy" id="765699"/>
    <lineage>
        <taxon>Bacteria</taxon>
        <taxon>Pseudomonadati</taxon>
        <taxon>Pseudomonadota</taxon>
        <taxon>Alphaproteobacteria</taxon>
        <taxon>Rhodobacterales</taxon>
        <taxon>Paracoccaceae</taxon>
        <taxon>Allgaiera</taxon>
    </lineage>
</organism>
<dbReference type="Pfam" id="PF00440">
    <property type="entry name" value="TetR_N"/>
    <property type="match status" value="1"/>
</dbReference>
<evidence type="ECO:0000313" key="7">
    <source>
        <dbReference type="Proteomes" id="UP000634647"/>
    </source>
</evidence>
<comment type="caution">
    <text evidence="4">The sequence shown here is derived from an EMBL/GenBank/DDBJ whole genome shotgun (WGS) entry which is preliminary data.</text>
</comment>
<feature type="domain" description="HTH tetR-type" evidence="3">
    <location>
        <begin position="10"/>
        <end position="70"/>
    </location>
</feature>
<dbReference type="PANTHER" id="PTHR30055">
    <property type="entry name" value="HTH-TYPE TRANSCRIPTIONAL REGULATOR RUTR"/>
    <property type="match status" value="1"/>
</dbReference>
<evidence type="ECO:0000256" key="1">
    <source>
        <dbReference type="ARBA" id="ARBA00023125"/>
    </source>
</evidence>
<evidence type="ECO:0000313" key="5">
    <source>
        <dbReference type="EMBL" id="SDW21843.1"/>
    </source>
</evidence>
<dbReference type="InterPro" id="IPR009057">
    <property type="entry name" value="Homeodomain-like_sf"/>
</dbReference>
<dbReference type="Gene3D" id="1.10.357.10">
    <property type="entry name" value="Tetracycline Repressor, domain 2"/>
    <property type="match status" value="1"/>
</dbReference>
<dbReference type="PROSITE" id="PS50977">
    <property type="entry name" value="HTH_TETR_2"/>
    <property type="match status" value="1"/>
</dbReference>
<keyword evidence="6" id="KW-1185">Reference proteome</keyword>
<dbReference type="Pfam" id="PF17932">
    <property type="entry name" value="TetR_C_24"/>
    <property type="match status" value="1"/>
</dbReference>
<dbReference type="PRINTS" id="PR00455">
    <property type="entry name" value="HTHTETR"/>
</dbReference>
<evidence type="ECO:0000259" key="3">
    <source>
        <dbReference type="PROSITE" id="PS50977"/>
    </source>
</evidence>
<evidence type="ECO:0000256" key="2">
    <source>
        <dbReference type="PROSITE-ProRule" id="PRU00335"/>
    </source>
</evidence>
<gene>
    <name evidence="4" type="ORF">GCM10008024_07690</name>
    <name evidence="5" type="ORF">SAMN05444006_102107</name>
</gene>
<feature type="DNA-binding region" description="H-T-H motif" evidence="2">
    <location>
        <begin position="33"/>
        <end position="52"/>
    </location>
</feature>
<reference evidence="4" key="3">
    <citation type="submission" date="2023-06" db="EMBL/GenBank/DDBJ databases">
        <authorList>
            <person name="Sun Q."/>
            <person name="Zhou Y."/>
        </authorList>
    </citation>
    <scope>NUCLEOTIDE SEQUENCE</scope>
    <source>
        <strain evidence="4">CGMCC 1.10859</strain>
    </source>
</reference>
<protein>
    <submittedName>
        <fullName evidence="4">TetR family transcriptional regulator</fullName>
    </submittedName>
    <submittedName>
        <fullName evidence="5">Transcriptional regulator, TetR family</fullName>
    </submittedName>
</protein>
<name>A0AAN4UPA7_9RHOB</name>
<reference evidence="4" key="1">
    <citation type="journal article" date="2014" name="Int. J. Syst. Evol. Microbiol.">
        <title>Complete genome sequence of Corynebacterium casei LMG S-19264T (=DSM 44701T), isolated from a smear-ripened cheese.</title>
        <authorList>
            <consortium name="US DOE Joint Genome Institute (JGI-PGF)"/>
            <person name="Walter F."/>
            <person name="Albersmeier A."/>
            <person name="Kalinowski J."/>
            <person name="Ruckert C."/>
        </authorList>
    </citation>
    <scope>NUCLEOTIDE SEQUENCE</scope>
    <source>
        <strain evidence="4">CGMCC 1.10859</strain>
    </source>
</reference>
<dbReference type="EMBL" id="FNOB01000002">
    <property type="protein sequence ID" value="SDW21843.1"/>
    <property type="molecule type" value="Genomic_DNA"/>
</dbReference>